<proteinExistence type="predicted"/>
<keyword evidence="3" id="KW-1185">Reference proteome</keyword>
<feature type="region of interest" description="Disordered" evidence="1">
    <location>
        <begin position="117"/>
        <end position="187"/>
    </location>
</feature>
<feature type="compositionally biased region" description="Acidic residues" evidence="1">
    <location>
        <begin position="130"/>
        <end position="140"/>
    </location>
</feature>
<organism evidence="2">
    <name type="scientific">Notodromas monacha</name>
    <dbReference type="NCBI Taxonomy" id="399045"/>
    <lineage>
        <taxon>Eukaryota</taxon>
        <taxon>Metazoa</taxon>
        <taxon>Ecdysozoa</taxon>
        <taxon>Arthropoda</taxon>
        <taxon>Crustacea</taxon>
        <taxon>Oligostraca</taxon>
        <taxon>Ostracoda</taxon>
        <taxon>Podocopa</taxon>
        <taxon>Podocopida</taxon>
        <taxon>Cypridocopina</taxon>
        <taxon>Cypridoidea</taxon>
        <taxon>Cyprididae</taxon>
        <taxon>Notodromas</taxon>
    </lineage>
</organism>
<dbReference type="EMBL" id="CAJPEX010013661">
    <property type="protein sequence ID" value="CAG0925495.1"/>
    <property type="molecule type" value="Genomic_DNA"/>
</dbReference>
<evidence type="ECO:0000256" key="1">
    <source>
        <dbReference type="SAM" id="MobiDB-lite"/>
    </source>
</evidence>
<dbReference type="EMBL" id="OA895698">
    <property type="protein sequence ID" value="CAD7285343.1"/>
    <property type="molecule type" value="Genomic_DNA"/>
</dbReference>
<sequence>MDFEQKFSLCLICRSPAMDGNSVFQVKLQSCENVSQFLCKNEIFRRETIETSASGMCDRCLALVLTGDRLMLCVQRNLKQFKDLIMGNVEHKPPEVKVKVSEEYVVPTKVRRLDDDLSLENDFPPAVDDFCGDDDDDDDDYKPNKPATARNSTSKMPSKLLNRKPSESNQKQPVRKKPDWQEWSRADPTCGEGKRYTRYTVENKKQTTVYTVDGFPFQYPRIGKDDHDLLHVRCLFRRVTGVECPVGGVINLREKLFYYHQIYSAVNHCHVEKEVPANAVFMTSA</sequence>
<name>A0A7R9C3I8_9CRUS</name>
<evidence type="ECO:0000313" key="3">
    <source>
        <dbReference type="Proteomes" id="UP000678499"/>
    </source>
</evidence>
<reference evidence="2" key="1">
    <citation type="submission" date="2020-11" db="EMBL/GenBank/DDBJ databases">
        <authorList>
            <person name="Tran Van P."/>
        </authorList>
    </citation>
    <scope>NUCLEOTIDE SEQUENCE</scope>
</reference>
<feature type="compositionally biased region" description="Basic and acidic residues" evidence="1">
    <location>
        <begin position="176"/>
        <end position="185"/>
    </location>
</feature>
<dbReference type="AlphaFoldDB" id="A0A7R9C3I8"/>
<protein>
    <submittedName>
        <fullName evidence="2">Uncharacterized protein</fullName>
    </submittedName>
</protein>
<dbReference type="Proteomes" id="UP000678499">
    <property type="component" value="Unassembled WGS sequence"/>
</dbReference>
<gene>
    <name evidence="2" type="ORF">NMOB1V02_LOCUS12945</name>
</gene>
<accession>A0A7R9C3I8</accession>
<evidence type="ECO:0000313" key="2">
    <source>
        <dbReference type="EMBL" id="CAD7285343.1"/>
    </source>
</evidence>
<feature type="non-terminal residue" evidence="2">
    <location>
        <position position="1"/>
    </location>
</feature>